<dbReference type="Pfam" id="PF08548">
    <property type="entry name" value="Peptidase_M10_C"/>
    <property type="match status" value="1"/>
</dbReference>
<evidence type="ECO:0000256" key="4">
    <source>
        <dbReference type="ARBA" id="ARBA00022723"/>
    </source>
</evidence>
<evidence type="ECO:0000259" key="8">
    <source>
        <dbReference type="SMART" id="SM00235"/>
    </source>
</evidence>
<reference evidence="9 10" key="1">
    <citation type="submission" date="2023-08" db="EMBL/GenBank/DDBJ databases">
        <title>The draft genome sequence of Paracraurococcus sp. LOR1-02.</title>
        <authorList>
            <person name="Kingkaew E."/>
            <person name="Tanasupawat S."/>
        </authorList>
    </citation>
    <scope>NUCLEOTIDE SEQUENCE [LARGE SCALE GENOMIC DNA]</scope>
    <source>
        <strain evidence="9 10">LOR1-02</strain>
    </source>
</reference>
<name>A0ABT9E1R7_9PROT</name>
<keyword evidence="6" id="KW-0378">Hydrolase</keyword>
<organism evidence="9 10">
    <name type="scientific">Paracraurococcus lichenis</name>
    <dbReference type="NCBI Taxonomy" id="3064888"/>
    <lineage>
        <taxon>Bacteria</taxon>
        <taxon>Pseudomonadati</taxon>
        <taxon>Pseudomonadota</taxon>
        <taxon>Alphaproteobacteria</taxon>
        <taxon>Acetobacterales</taxon>
        <taxon>Roseomonadaceae</taxon>
        <taxon>Paracraurococcus</taxon>
    </lineage>
</organism>
<evidence type="ECO:0000256" key="2">
    <source>
        <dbReference type="ARBA" id="ARBA00022525"/>
    </source>
</evidence>
<gene>
    <name evidence="9" type="ORF">Q7A36_17290</name>
</gene>
<keyword evidence="5" id="KW-0677">Repeat</keyword>
<evidence type="ECO:0000256" key="7">
    <source>
        <dbReference type="ARBA" id="ARBA00022833"/>
    </source>
</evidence>
<dbReference type="InterPro" id="IPR011049">
    <property type="entry name" value="Serralysin-like_metalloprot_C"/>
</dbReference>
<dbReference type="Proteomes" id="UP001243009">
    <property type="component" value="Unassembled WGS sequence"/>
</dbReference>
<dbReference type="SMART" id="SM00235">
    <property type="entry name" value="ZnMc"/>
    <property type="match status" value="1"/>
</dbReference>
<dbReference type="EMBL" id="JAUTWS010000015">
    <property type="protein sequence ID" value="MDO9710111.1"/>
    <property type="molecule type" value="Genomic_DNA"/>
</dbReference>
<feature type="domain" description="Peptidase metallopeptidase" evidence="8">
    <location>
        <begin position="40"/>
        <end position="212"/>
    </location>
</feature>
<keyword evidence="2" id="KW-0964">Secreted</keyword>
<comment type="caution">
    <text evidence="9">The sequence shown here is derived from an EMBL/GenBank/DDBJ whole genome shotgun (WGS) entry which is preliminary data.</text>
</comment>
<sequence length="422" mass="42917">MVDVAALLQIVEPSGLTDRWNFPAAIGTPLTAPGGLGTPASVTYSFMQALPAYETAAEHPGFAPFGAALQAAAREALAAWAAVCNIGFTEVPDAGEGGAIRFGRNDLAAGGFTWFPSFAGTIGPDGLIATAQPVGRGGDVWLTTAPYVEAQAPGDYGRYALLHEIGHAIGLKHPFEGTATLPAGEDDVAHSLMAYALPANAGVVTVEGTPESYRWTAGSLYPSGPMVDDIAAAQVLYGPNLATNAGDTHYAWAPGARFLQTIWDGGGTDVIDAGNQALPCVIDLNAGHASSIGIRATEAALRAEIPPWATAAPTPSYDGRDNLWIAEGATIESAIGGSGNDLLIGNEAGNGLTGGAGDDTLDGGAGWDTAVLPGPRAATQLLPQADGSWEAVGPGGHDLFRNIEAVLFDDGPVAIAPPGWMA</sequence>
<accession>A0ABT9E1R7</accession>
<dbReference type="RefSeq" id="WP_305104971.1">
    <property type="nucleotide sequence ID" value="NZ_JAUTWS010000015.1"/>
</dbReference>
<evidence type="ECO:0000313" key="10">
    <source>
        <dbReference type="Proteomes" id="UP001243009"/>
    </source>
</evidence>
<proteinExistence type="predicted"/>
<evidence type="ECO:0000256" key="1">
    <source>
        <dbReference type="ARBA" id="ARBA00004613"/>
    </source>
</evidence>
<keyword evidence="10" id="KW-1185">Reference proteome</keyword>
<dbReference type="PRINTS" id="PR00313">
    <property type="entry name" value="CABNDNGRPT"/>
</dbReference>
<evidence type="ECO:0000256" key="5">
    <source>
        <dbReference type="ARBA" id="ARBA00022737"/>
    </source>
</evidence>
<dbReference type="InterPro" id="IPR001818">
    <property type="entry name" value="Pept_M10_metallopeptidase"/>
</dbReference>
<evidence type="ECO:0000256" key="3">
    <source>
        <dbReference type="ARBA" id="ARBA00022670"/>
    </source>
</evidence>
<keyword evidence="4" id="KW-0479">Metal-binding</keyword>
<evidence type="ECO:0000313" key="9">
    <source>
        <dbReference type="EMBL" id="MDO9710111.1"/>
    </source>
</evidence>
<dbReference type="Pfam" id="PF00413">
    <property type="entry name" value="Peptidase_M10"/>
    <property type="match status" value="1"/>
</dbReference>
<dbReference type="Gene3D" id="3.40.390.10">
    <property type="entry name" value="Collagenase (Catalytic Domain)"/>
    <property type="match status" value="1"/>
</dbReference>
<dbReference type="Gene3D" id="2.150.10.10">
    <property type="entry name" value="Serralysin-like metalloprotease, C-terminal"/>
    <property type="match status" value="1"/>
</dbReference>
<dbReference type="InterPro" id="IPR024079">
    <property type="entry name" value="MetalloPept_cat_dom_sf"/>
</dbReference>
<protein>
    <submittedName>
        <fullName evidence="9">M10 family metallopeptidase C-terminal domain-containing protein</fullName>
    </submittedName>
</protein>
<dbReference type="InterPro" id="IPR006026">
    <property type="entry name" value="Peptidase_Metallo"/>
</dbReference>
<dbReference type="InterPro" id="IPR013858">
    <property type="entry name" value="Peptidase_M10B_C"/>
</dbReference>
<evidence type="ECO:0000256" key="6">
    <source>
        <dbReference type="ARBA" id="ARBA00022801"/>
    </source>
</evidence>
<comment type="subcellular location">
    <subcellularLocation>
        <location evidence="1">Secreted</location>
    </subcellularLocation>
</comment>
<keyword evidence="3" id="KW-0645">Protease</keyword>
<dbReference type="SUPFAM" id="SSF51120">
    <property type="entry name" value="beta-Roll"/>
    <property type="match status" value="1"/>
</dbReference>
<keyword evidence="7" id="KW-0862">Zinc</keyword>
<dbReference type="SUPFAM" id="SSF55486">
    <property type="entry name" value="Metalloproteases ('zincins'), catalytic domain"/>
    <property type="match status" value="1"/>
</dbReference>